<keyword evidence="10" id="KW-0539">Nucleus</keyword>
<dbReference type="PRINTS" id="PR01233">
    <property type="entry name" value="JOSEPHIN"/>
</dbReference>
<evidence type="ECO:0000256" key="10">
    <source>
        <dbReference type="ARBA" id="ARBA00023242"/>
    </source>
</evidence>
<evidence type="ECO:0000256" key="11">
    <source>
        <dbReference type="PROSITE-ProRule" id="PRU00331"/>
    </source>
</evidence>
<evidence type="ECO:0000256" key="5">
    <source>
        <dbReference type="ARBA" id="ARBA00022786"/>
    </source>
</evidence>
<evidence type="ECO:0000313" key="13">
    <source>
        <dbReference type="EMBL" id="MAA17293.1"/>
    </source>
</evidence>
<dbReference type="PROSITE" id="PS50957">
    <property type="entry name" value="JOSEPHIN"/>
    <property type="match status" value="1"/>
</dbReference>
<evidence type="ECO:0000256" key="1">
    <source>
        <dbReference type="ARBA" id="ARBA00000707"/>
    </source>
</evidence>
<keyword evidence="5" id="KW-0833">Ubl conjugation pathway</keyword>
<dbReference type="GO" id="GO:0005634">
    <property type="term" value="C:nucleus"/>
    <property type="evidence" value="ECO:0007669"/>
    <property type="project" value="UniProtKB-SubCell"/>
</dbReference>
<proteinExistence type="predicted"/>
<dbReference type="SMART" id="SM01246">
    <property type="entry name" value="Josephin"/>
    <property type="match status" value="1"/>
</dbReference>
<accession>A0A224YSN2</accession>
<reference evidence="13" key="1">
    <citation type="journal article" date="2017" name="Parasit. Vectors">
        <title>Sialotranscriptomics of Rhipicephalus zambeziensis reveals intricate expression profiles of secretory proteins and suggests tight temporal transcriptional regulation during blood-feeding.</title>
        <authorList>
            <person name="de Castro M.H."/>
            <person name="de Klerk D."/>
            <person name="Pienaar R."/>
            <person name="Rees D.J.G."/>
            <person name="Mans B.J."/>
        </authorList>
    </citation>
    <scope>NUCLEOTIDE SEQUENCE</scope>
    <source>
        <tissue evidence="13">Salivary glands</tissue>
    </source>
</reference>
<keyword evidence="4" id="KW-0645">Protease</keyword>
<feature type="domain" description="Josephin" evidence="12">
    <location>
        <begin position="2"/>
        <end position="99"/>
    </location>
</feature>
<organism evidence="13">
    <name type="scientific">Rhipicephalus zambeziensis</name>
    <dbReference type="NCBI Taxonomy" id="60191"/>
    <lineage>
        <taxon>Eukaryota</taxon>
        <taxon>Metazoa</taxon>
        <taxon>Ecdysozoa</taxon>
        <taxon>Arthropoda</taxon>
        <taxon>Chelicerata</taxon>
        <taxon>Arachnida</taxon>
        <taxon>Acari</taxon>
        <taxon>Parasitiformes</taxon>
        <taxon>Ixodida</taxon>
        <taxon>Ixodoidea</taxon>
        <taxon>Ixodidae</taxon>
        <taxon>Rhipicephalinae</taxon>
        <taxon>Rhipicephalus</taxon>
        <taxon>Rhipicephalus</taxon>
    </lineage>
</organism>
<evidence type="ECO:0000256" key="3">
    <source>
        <dbReference type="ARBA" id="ARBA00012759"/>
    </source>
</evidence>
<dbReference type="GO" id="GO:0016579">
    <property type="term" value="P:protein deubiquitination"/>
    <property type="evidence" value="ECO:0007669"/>
    <property type="project" value="InterPro"/>
</dbReference>
<evidence type="ECO:0000259" key="12">
    <source>
        <dbReference type="PROSITE" id="PS50957"/>
    </source>
</evidence>
<evidence type="ECO:0000256" key="2">
    <source>
        <dbReference type="ARBA" id="ARBA00004123"/>
    </source>
</evidence>
<comment type="catalytic activity">
    <reaction evidence="1">
        <text>Thiol-dependent hydrolysis of ester, thioester, amide, peptide and isopeptide bonds formed by the C-terminal Gly of ubiquitin (a 76-residue protein attached to proteins as an intracellular targeting signal).</text>
        <dbReference type="EC" id="3.4.19.12"/>
    </reaction>
</comment>
<evidence type="ECO:0000256" key="7">
    <source>
        <dbReference type="ARBA" id="ARBA00022807"/>
    </source>
</evidence>
<dbReference type="EMBL" id="GFPF01006147">
    <property type="protein sequence ID" value="MAA17293.1"/>
    <property type="molecule type" value="Transcribed_RNA"/>
</dbReference>
<sequence length="99" mass="11202">MMDRIFHEKQEGSLCAQHCLNGLLQGEYFTAVDLATIAQQIDEQERETMAEGGLNSDDYQRFMHVTTIGEPGRQWLLLCASDCQRTQSVGPRTCALQQH</sequence>
<dbReference type="PANTHER" id="PTHR14159">
    <property type="entry name" value="ATAXIN-3-RELATED"/>
    <property type="match status" value="1"/>
</dbReference>
<evidence type="ECO:0000256" key="4">
    <source>
        <dbReference type="ARBA" id="ARBA00022670"/>
    </source>
</evidence>
<dbReference type="GO" id="GO:0006508">
    <property type="term" value="P:proteolysis"/>
    <property type="evidence" value="ECO:0007669"/>
    <property type="project" value="UniProtKB-KW"/>
</dbReference>
<dbReference type="InterPro" id="IPR033865">
    <property type="entry name" value="Ataxin-3"/>
</dbReference>
<comment type="caution">
    <text evidence="11">Lacks conserved residue(s) required for the propagation of feature annotation.</text>
</comment>
<keyword evidence="8" id="KW-0805">Transcription regulation</keyword>
<dbReference type="GO" id="GO:0004843">
    <property type="term" value="F:cysteine-type deubiquitinase activity"/>
    <property type="evidence" value="ECO:0007669"/>
    <property type="project" value="UniProtKB-EC"/>
</dbReference>
<dbReference type="EC" id="3.4.19.12" evidence="3"/>
<dbReference type="Gene3D" id="1.10.287.10">
    <property type="entry name" value="S15/NS1, RNA-binding"/>
    <property type="match status" value="1"/>
</dbReference>
<dbReference type="AlphaFoldDB" id="A0A224YSN2"/>
<dbReference type="InterPro" id="IPR006155">
    <property type="entry name" value="Josephin"/>
</dbReference>
<comment type="subcellular location">
    <subcellularLocation>
        <location evidence="2">Nucleus</location>
    </subcellularLocation>
</comment>
<keyword evidence="9" id="KW-0804">Transcription</keyword>
<evidence type="ECO:0000256" key="8">
    <source>
        <dbReference type="ARBA" id="ARBA00023015"/>
    </source>
</evidence>
<evidence type="ECO:0000256" key="6">
    <source>
        <dbReference type="ARBA" id="ARBA00022801"/>
    </source>
</evidence>
<protein>
    <recommendedName>
        <fullName evidence="3">ubiquitinyl hydrolase 1</fullName>
        <ecNumber evidence="3">3.4.19.12</ecNumber>
    </recommendedName>
</protein>
<dbReference type="Pfam" id="PF02099">
    <property type="entry name" value="Josephin"/>
    <property type="match status" value="1"/>
</dbReference>
<keyword evidence="6" id="KW-0378">Hydrolase</keyword>
<evidence type="ECO:0000256" key="9">
    <source>
        <dbReference type="ARBA" id="ARBA00023163"/>
    </source>
</evidence>
<dbReference type="PANTHER" id="PTHR14159:SF0">
    <property type="entry name" value="ATAXIN-3-RELATED"/>
    <property type="match status" value="1"/>
</dbReference>
<name>A0A224YSN2_9ACAR</name>
<keyword evidence="7" id="KW-0788">Thiol protease</keyword>